<evidence type="ECO:0000313" key="1">
    <source>
        <dbReference type="EMBL" id="CAL1591023.1"/>
    </source>
</evidence>
<gene>
    <name evidence="1" type="ORF">KC01_LOCUS20443</name>
</gene>
<accession>A0AAV2KQZ2</accession>
<dbReference type="Proteomes" id="UP001497482">
    <property type="component" value="Chromosome 19"/>
</dbReference>
<proteinExistence type="predicted"/>
<reference evidence="1 2" key="1">
    <citation type="submission" date="2024-04" db="EMBL/GenBank/DDBJ databases">
        <authorList>
            <person name="Waldvogel A.-M."/>
            <person name="Schoenle A."/>
        </authorList>
    </citation>
    <scope>NUCLEOTIDE SEQUENCE [LARGE SCALE GENOMIC DNA]</scope>
</reference>
<dbReference type="EMBL" id="OZ035841">
    <property type="protein sequence ID" value="CAL1591023.1"/>
    <property type="molecule type" value="Genomic_DNA"/>
</dbReference>
<dbReference type="AlphaFoldDB" id="A0AAV2KQZ2"/>
<keyword evidence="2" id="KW-1185">Reference proteome</keyword>
<name>A0AAV2KQZ2_KNICA</name>
<evidence type="ECO:0000313" key="2">
    <source>
        <dbReference type="Proteomes" id="UP001497482"/>
    </source>
</evidence>
<sequence>MPMVASLMVCHPAPTLLLRLAQQRCQALDLDQGPTTMRGELVEPFEEDAQSSQFQDMGQREHYPLDRFPHLTRRRRRLLGTPWIRRVLRRGYALQFSRRPPPFCGILQTMLRSPKDAVALHREVNALRVLPAALVPPSTDIGGDRSAGGGLCGEVLALLGEAAWTPLQ</sequence>
<protein>
    <submittedName>
        <fullName evidence="1">Uncharacterized protein</fullName>
    </submittedName>
</protein>
<organism evidence="1 2">
    <name type="scientific">Knipowitschia caucasica</name>
    <name type="common">Caucasian dwarf goby</name>
    <name type="synonym">Pomatoschistus caucasicus</name>
    <dbReference type="NCBI Taxonomy" id="637954"/>
    <lineage>
        <taxon>Eukaryota</taxon>
        <taxon>Metazoa</taxon>
        <taxon>Chordata</taxon>
        <taxon>Craniata</taxon>
        <taxon>Vertebrata</taxon>
        <taxon>Euteleostomi</taxon>
        <taxon>Actinopterygii</taxon>
        <taxon>Neopterygii</taxon>
        <taxon>Teleostei</taxon>
        <taxon>Neoteleostei</taxon>
        <taxon>Acanthomorphata</taxon>
        <taxon>Gobiaria</taxon>
        <taxon>Gobiiformes</taxon>
        <taxon>Gobioidei</taxon>
        <taxon>Gobiidae</taxon>
        <taxon>Gobiinae</taxon>
        <taxon>Knipowitschia</taxon>
    </lineage>
</organism>